<dbReference type="Proteomes" id="UP001500928">
    <property type="component" value="Unassembled WGS sequence"/>
</dbReference>
<keyword evidence="3" id="KW-1185">Reference proteome</keyword>
<name>A0ABP9BJ42_9PSEU</name>
<evidence type="ECO:0000313" key="3">
    <source>
        <dbReference type="Proteomes" id="UP001500928"/>
    </source>
</evidence>
<accession>A0ABP9BJ42</accession>
<sequence>MSPPRRPAGGLDVHLYASDGRWIAWYRPGLPYVWNTRDRWVGWFPWGEEGGVLDVLDPADAYLGTVVGDRLLARTHRRPRPVPTRVPEPRRPVGPPDVDRAQAIAPPIGFVDVDADRLLGD</sequence>
<comment type="caution">
    <text evidence="2">The sequence shown here is derived from an EMBL/GenBank/DDBJ whole genome shotgun (WGS) entry which is preliminary data.</text>
</comment>
<organism evidence="2 3">
    <name type="scientific">Actinomycetospora chlora</name>
    <dbReference type="NCBI Taxonomy" id="663608"/>
    <lineage>
        <taxon>Bacteria</taxon>
        <taxon>Bacillati</taxon>
        <taxon>Actinomycetota</taxon>
        <taxon>Actinomycetes</taxon>
        <taxon>Pseudonocardiales</taxon>
        <taxon>Pseudonocardiaceae</taxon>
        <taxon>Actinomycetospora</taxon>
    </lineage>
</organism>
<feature type="region of interest" description="Disordered" evidence="1">
    <location>
        <begin position="77"/>
        <end position="101"/>
    </location>
</feature>
<evidence type="ECO:0000313" key="2">
    <source>
        <dbReference type="EMBL" id="GAA4795212.1"/>
    </source>
</evidence>
<dbReference type="EMBL" id="BAABHO010000027">
    <property type="protein sequence ID" value="GAA4795212.1"/>
    <property type="molecule type" value="Genomic_DNA"/>
</dbReference>
<evidence type="ECO:0000256" key="1">
    <source>
        <dbReference type="SAM" id="MobiDB-lite"/>
    </source>
</evidence>
<proteinExistence type="predicted"/>
<gene>
    <name evidence="2" type="ORF">GCM10023200_34020</name>
</gene>
<reference evidence="3" key="1">
    <citation type="journal article" date="2019" name="Int. J. Syst. Evol. Microbiol.">
        <title>The Global Catalogue of Microorganisms (GCM) 10K type strain sequencing project: providing services to taxonomists for standard genome sequencing and annotation.</title>
        <authorList>
            <consortium name="The Broad Institute Genomics Platform"/>
            <consortium name="The Broad Institute Genome Sequencing Center for Infectious Disease"/>
            <person name="Wu L."/>
            <person name="Ma J."/>
        </authorList>
    </citation>
    <scope>NUCLEOTIDE SEQUENCE [LARGE SCALE GENOMIC DNA]</scope>
    <source>
        <strain evidence="3">JCM 17979</strain>
    </source>
</reference>
<dbReference type="RefSeq" id="WP_345417400.1">
    <property type="nucleotide sequence ID" value="NZ_BAABHO010000027.1"/>
</dbReference>
<protein>
    <submittedName>
        <fullName evidence="2">Uncharacterized protein</fullName>
    </submittedName>
</protein>